<gene>
    <name evidence="1" type="ORF">LCGC14_0205010</name>
</gene>
<dbReference type="InterPro" id="IPR038071">
    <property type="entry name" value="UROD/MetE-like_sf"/>
</dbReference>
<sequence length="355" mass="39400">MVRNDRWERLEAAFTGQTPDRTPTVGGWISCVETICTLTGVSVDEYWADPGPISMRAYERLGCDGLIDNLVPRGRDNRIVDEHSYANADRGMTFEECIAHIDARETADDVLAAFDFEAEYDCFKRQMLAGQEAAGEMVWFPARWDACAALGHYHTLGYENFFLMVGLEPERIDKLVQISAARAHCVNRIVARGVAEGIHPHALFLGEDITTQRGPMVSPDFMAEHWAPQLAYSLGPLLDVGCKPVWHCDGDVRPMMDMLLAAGVQGLQGFQPECGVTIEYVAGLRTRDGNRLLVLGPISVTTELPALSPDEIRQRVRHAIDVCRSNADLCLFTANTINPDCSPENIIAMYQAVRQ</sequence>
<dbReference type="SUPFAM" id="SSF51726">
    <property type="entry name" value="UROD/MetE-like"/>
    <property type="match status" value="1"/>
</dbReference>
<comment type="caution">
    <text evidence="1">The sequence shown here is derived from an EMBL/GenBank/DDBJ whole genome shotgun (WGS) entry which is preliminary data.</text>
</comment>
<proteinExistence type="predicted"/>
<evidence type="ECO:0000313" key="1">
    <source>
        <dbReference type="EMBL" id="KKN92758.1"/>
    </source>
</evidence>
<evidence type="ECO:0008006" key="2">
    <source>
        <dbReference type="Google" id="ProtNLM"/>
    </source>
</evidence>
<organism evidence="1">
    <name type="scientific">marine sediment metagenome</name>
    <dbReference type="NCBI Taxonomy" id="412755"/>
    <lineage>
        <taxon>unclassified sequences</taxon>
        <taxon>metagenomes</taxon>
        <taxon>ecological metagenomes</taxon>
    </lineage>
</organism>
<reference evidence="1" key="1">
    <citation type="journal article" date="2015" name="Nature">
        <title>Complex archaea that bridge the gap between prokaryotes and eukaryotes.</title>
        <authorList>
            <person name="Spang A."/>
            <person name="Saw J.H."/>
            <person name="Jorgensen S.L."/>
            <person name="Zaremba-Niedzwiedzka K."/>
            <person name="Martijn J."/>
            <person name="Lind A.E."/>
            <person name="van Eijk R."/>
            <person name="Schleper C."/>
            <person name="Guy L."/>
            <person name="Ettema T.J."/>
        </authorList>
    </citation>
    <scope>NUCLEOTIDE SEQUENCE</scope>
</reference>
<accession>A0A0F9XKZ0</accession>
<dbReference type="Gene3D" id="3.20.20.210">
    <property type="match status" value="1"/>
</dbReference>
<dbReference type="EMBL" id="LAZR01000092">
    <property type="protein sequence ID" value="KKN92758.1"/>
    <property type="molecule type" value="Genomic_DNA"/>
</dbReference>
<dbReference type="AlphaFoldDB" id="A0A0F9XKZ0"/>
<name>A0A0F9XKZ0_9ZZZZ</name>
<protein>
    <recommendedName>
        <fullName evidence="2">Uroporphyrinogen decarboxylase (URO-D) domain-containing protein</fullName>
    </recommendedName>
</protein>